<dbReference type="HAMAP" id="MF_01965">
    <property type="entry name" value="NADHX_dehydratase"/>
    <property type="match status" value="1"/>
</dbReference>
<keyword evidence="5 6" id="KW-0456">Lyase</keyword>
<feature type="binding site" evidence="6">
    <location>
        <position position="225"/>
    </location>
    <ligand>
        <name>AMP</name>
        <dbReference type="ChEBI" id="CHEBI:456215"/>
    </ligand>
</feature>
<dbReference type="EMBL" id="ADMS01000025">
    <property type="protein sequence ID" value="EFF77542.1"/>
    <property type="molecule type" value="Genomic_DNA"/>
</dbReference>
<dbReference type="Pfam" id="PF01256">
    <property type="entry name" value="Carb_kinase"/>
    <property type="match status" value="1"/>
</dbReference>
<dbReference type="NCBIfam" id="TIGR00196">
    <property type="entry name" value="yjeF_cterm"/>
    <property type="match status" value="1"/>
</dbReference>
<dbReference type="PATRIC" id="fig|742159.3.peg.1984"/>
<dbReference type="RefSeq" id="WP_006217084.1">
    <property type="nucleotide sequence ID" value="NZ_GG770409.1"/>
</dbReference>
<feature type="binding site" evidence="6">
    <location>
        <position position="107"/>
    </location>
    <ligand>
        <name>(6S)-NADPHX</name>
        <dbReference type="ChEBI" id="CHEBI:64076"/>
    </ligand>
</feature>
<evidence type="ECO:0000256" key="6">
    <source>
        <dbReference type="HAMAP-Rule" id="MF_01965"/>
    </source>
</evidence>
<dbReference type="InterPro" id="IPR029056">
    <property type="entry name" value="Ribokinase-like"/>
</dbReference>
<feature type="binding site" evidence="6">
    <location>
        <position position="226"/>
    </location>
    <ligand>
        <name>(6S)-NADPHX</name>
        <dbReference type="ChEBI" id="CHEBI:64076"/>
    </ligand>
</feature>
<protein>
    <recommendedName>
        <fullName evidence="6">ADP-dependent (S)-NAD(P)H-hydrate dehydratase</fullName>
        <ecNumber evidence="6">4.2.1.136</ecNumber>
    </recommendedName>
    <alternativeName>
        <fullName evidence="6">ADP-dependent NAD(P)HX dehydratase</fullName>
    </alternativeName>
</protein>
<dbReference type="eggNOG" id="COG0063">
    <property type="taxonomic scope" value="Bacteria"/>
</dbReference>
<dbReference type="PANTHER" id="PTHR12592:SF0">
    <property type="entry name" value="ATP-DEPENDENT (S)-NAD(P)H-HYDRATE DEHYDRATASE"/>
    <property type="match status" value="1"/>
</dbReference>
<dbReference type="GO" id="GO:0052855">
    <property type="term" value="F:ADP-dependent NAD(P)H-hydrate dehydratase activity"/>
    <property type="evidence" value="ECO:0007669"/>
    <property type="project" value="UniProtKB-UniRule"/>
</dbReference>
<reference evidence="9" key="1">
    <citation type="submission" date="2010-03" db="EMBL/GenBank/DDBJ databases">
        <title>Complete sequence of Mobiluncus curtisii ATCC 43063.</title>
        <authorList>
            <person name="Muzny D."/>
            <person name="Qin X."/>
            <person name="Deng J."/>
            <person name="Jiang H."/>
            <person name="Liu Y."/>
            <person name="Qu J."/>
            <person name="Song X.-Z."/>
            <person name="Zhang L."/>
            <person name="Thornton R."/>
            <person name="Coyle M."/>
            <person name="Francisco L."/>
            <person name="Jackson L."/>
            <person name="Javaid M."/>
            <person name="Korchina V."/>
            <person name="Kovar C."/>
            <person name="Mata R."/>
            <person name="Mathew T."/>
            <person name="Ngo R."/>
            <person name="Nguyen L."/>
            <person name="Nguyen N."/>
            <person name="Okwuonu G."/>
            <person name="Ongeri F."/>
            <person name="Pham C."/>
            <person name="Simmons D."/>
            <person name="Wilczek-Boney K."/>
            <person name="Hale W."/>
            <person name="Jakkamsetti A."/>
            <person name="Pham P."/>
            <person name="Ruth R."/>
            <person name="San Lucas F."/>
            <person name="Warren J."/>
            <person name="Zhang J."/>
            <person name="Zhao Z."/>
            <person name="Zhou C."/>
            <person name="Zhu D."/>
            <person name="Lee S."/>
            <person name="Bess C."/>
            <person name="Blankenburg K."/>
            <person name="Forbes L."/>
            <person name="Fu Q."/>
            <person name="Gubbala S."/>
            <person name="Hirani K."/>
            <person name="Jayaseelan J.C."/>
            <person name="Lara F."/>
            <person name="Munidasa M."/>
            <person name="Palculict T."/>
            <person name="Patil S."/>
            <person name="Pu L.-L."/>
            <person name="Saada N."/>
            <person name="Tang L."/>
            <person name="Weissenberger G."/>
            <person name="Zhu Y."/>
            <person name="Hemphill L."/>
            <person name="Shang Y."/>
            <person name="Youmans B."/>
            <person name="Ayvaz T."/>
            <person name="Ross M."/>
            <person name="Santibanez J."/>
            <person name="Aqrawi P."/>
            <person name="Gross S."/>
            <person name="Joshi V."/>
            <person name="Fowler G."/>
            <person name="Nazareth L."/>
            <person name="Reid J."/>
            <person name="Worley K."/>
            <person name="Petrosino J."/>
            <person name="Highlander S."/>
            <person name="Gibbs R."/>
            <person name="Gibbs R."/>
        </authorList>
    </citation>
    <scope>NUCLEOTIDE SEQUENCE [LARGE SCALE GENOMIC DNA]</scope>
    <source>
        <strain evidence="9">ATCC 43553</strain>
    </source>
</reference>
<dbReference type="GO" id="GO:0005524">
    <property type="term" value="F:ATP binding"/>
    <property type="evidence" value="ECO:0007669"/>
    <property type="project" value="UniProtKB-KW"/>
</dbReference>
<evidence type="ECO:0000313" key="8">
    <source>
        <dbReference type="EMBL" id="EFF77542.1"/>
    </source>
</evidence>
<comment type="cofactor">
    <cofactor evidence="6">
        <name>Mg(2+)</name>
        <dbReference type="ChEBI" id="CHEBI:18420"/>
    </cofactor>
</comment>
<evidence type="ECO:0000256" key="2">
    <source>
        <dbReference type="ARBA" id="ARBA00022840"/>
    </source>
</evidence>
<dbReference type="GO" id="GO:0110051">
    <property type="term" value="P:metabolite repair"/>
    <property type="evidence" value="ECO:0007669"/>
    <property type="project" value="TreeGrafter"/>
</dbReference>
<comment type="catalytic activity">
    <reaction evidence="6">
        <text>(6S)-NADPHX + ADP = AMP + phosphate + NADPH + H(+)</text>
        <dbReference type="Rhea" id="RHEA:32235"/>
        <dbReference type="ChEBI" id="CHEBI:15378"/>
        <dbReference type="ChEBI" id="CHEBI:43474"/>
        <dbReference type="ChEBI" id="CHEBI:57783"/>
        <dbReference type="ChEBI" id="CHEBI:64076"/>
        <dbReference type="ChEBI" id="CHEBI:456215"/>
        <dbReference type="ChEBI" id="CHEBI:456216"/>
        <dbReference type="EC" id="4.2.1.136"/>
    </reaction>
</comment>
<organism evidence="8 9">
    <name type="scientific">Achromobacter piechaudii ATCC 43553</name>
    <dbReference type="NCBI Taxonomy" id="742159"/>
    <lineage>
        <taxon>Bacteria</taxon>
        <taxon>Pseudomonadati</taxon>
        <taxon>Pseudomonadota</taxon>
        <taxon>Betaproteobacteria</taxon>
        <taxon>Burkholderiales</taxon>
        <taxon>Alcaligenaceae</taxon>
        <taxon>Achromobacter</taxon>
    </lineage>
</organism>
<dbReference type="InterPro" id="IPR000631">
    <property type="entry name" value="CARKD"/>
</dbReference>
<accession>D4X6L4</accession>
<dbReference type="InterPro" id="IPR017953">
    <property type="entry name" value="Carbohydrate_kinase_pred_CS"/>
</dbReference>
<comment type="similarity">
    <text evidence="6">Belongs to the NnrD/CARKD family.</text>
</comment>
<comment type="subunit">
    <text evidence="6">Homotetramer.</text>
</comment>
<feature type="binding site" evidence="6">
    <location>
        <position position="48"/>
    </location>
    <ligand>
        <name>(6S)-NADPHX</name>
        <dbReference type="ChEBI" id="CHEBI:64076"/>
    </ligand>
</feature>
<name>D4X6L4_9BURK</name>
<feature type="binding site" evidence="6">
    <location>
        <position position="159"/>
    </location>
    <ligand>
        <name>(6S)-NADPHX</name>
        <dbReference type="ChEBI" id="CHEBI:64076"/>
    </ligand>
</feature>
<dbReference type="SUPFAM" id="SSF53613">
    <property type="entry name" value="Ribokinase-like"/>
    <property type="match status" value="1"/>
</dbReference>
<evidence type="ECO:0000313" key="9">
    <source>
        <dbReference type="Proteomes" id="UP000004510"/>
    </source>
</evidence>
<keyword evidence="4 6" id="KW-0520">NAD</keyword>
<keyword evidence="1 6" id="KW-0547">Nucleotide-binding</keyword>
<dbReference type="Gene3D" id="3.40.1190.20">
    <property type="match status" value="1"/>
</dbReference>
<sequence length="291" mass="29441">MNTHAPTAGAPIDRASLPALFAPREPDTHKGSFGTVGVVGGGPGMTGAALLAARAALKTGAGKVLVGFAQESSPMACDPQQPELMLRDARSLLDTDWGVSAWVAGCGIGTGALAANAMSELFVLRKQTPLVLDADGLNLLSTGDIQANWGPGPVVLTPHPAEAARLLGVSAAQVQADRPDAAWRLAQRFQCWVVLKGAGTVVCHPASGLRINTSGNPGLATAGTGDVLAGMLGSLLAQKLPLEQAVPGAVWLHGAAADALVARGIGPIGLTASELADAARALRNGRYVPVK</sequence>
<dbReference type="AlphaFoldDB" id="D4X6L4"/>
<feature type="binding site" evidence="6">
    <location>
        <begin position="196"/>
        <end position="200"/>
    </location>
    <ligand>
        <name>AMP</name>
        <dbReference type="ChEBI" id="CHEBI:456215"/>
    </ligand>
</feature>
<dbReference type="CDD" id="cd01171">
    <property type="entry name" value="YXKO-related"/>
    <property type="match status" value="1"/>
</dbReference>
<proteinExistence type="inferred from homology"/>
<evidence type="ECO:0000256" key="1">
    <source>
        <dbReference type="ARBA" id="ARBA00022741"/>
    </source>
</evidence>
<keyword evidence="3 6" id="KW-0521">NADP</keyword>
<dbReference type="HOGENOM" id="CLU_024853_2_5_4"/>
<dbReference type="PROSITE" id="PS51383">
    <property type="entry name" value="YJEF_C_3"/>
    <property type="match status" value="1"/>
</dbReference>
<comment type="catalytic activity">
    <reaction evidence="6">
        <text>(6S)-NADHX + ADP = AMP + phosphate + NADH + H(+)</text>
        <dbReference type="Rhea" id="RHEA:32223"/>
        <dbReference type="ChEBI" id="CHEBI:15378"/>
        <dbReference type="ChEBI" id="CHEBI:43474"/>
        <dbReference type="ChEBI" id="CHEBI:57945"/>
        <dbReference type="ChEBI" id="CHEBI:64074"/>
        <dbReference type="ChEBI" id="CHEBI:456215"/>
        <dbReference type="ChEBI" id="CHEBI:456216"/>
        <dbReference type="EC" id="4.2.1.136"/>
    </reaction>
</comment>
<dbReference type="PANTHER" id="PTHR12592">
    <property type="entry name" value="ATP-DEPENDENT (S)-NAD(P)H-HYDRATE DEHYDRATASE FAMILY MEMBER"/>
    <property type="match status" value="1"/>
</dbReference>
<evidence type="ECO:0000256" key="3">
    <source>
        <dbReference type="ARBA" id="ARBA00022857"/>
    </source>
</evidence>
<evidence type="ECO:0000256" key="4">
    <source>
        <dbReference type="ARBA" id="ARBA00023027"/>
    </source>
</evidence>
<dbReference type="EC" id="4.2.1.136" evidence="6"/>
<gene>
    <name evidence="6" type="primary">nnrD</name>
    <name evidence="8" type="ORF">HMPREF0004_1111</name>
</gene>
<comment type="caution">
    <text evidence="8">The sequence shown here is derived from an EMBL/GenBank/DDBJ whole genome shotgun (WGS) entry which is preliminary data.</text>
</comment>
<dbReference type="OrthoDB" id="9806925at2"/>
<dbReference type="GO" id="GO:0052856">
    <property type="term" value="F:NAD(P)HX epimerase activity"/>
    <property type="evidence" value="ECO:0007669"/>
    <property type="project" value="TreeGrafter"/>
</dbReference>
<comment type="function">
    <text evidence="6">Catalyzes the dehydration of the S-form of NAD(P)HX at the expense of ADP, which is converted to AMP. Together with NAD(P)HX epimerase, which catalyzes the epimerization of the S- and R-forms, the enzyme allows the repair of both epimers of NAD(P)HX, a damaged form of NAD(P)H that is a result of enzymatic or heat-dependent hydration.</text>
</comment>
<evidence type="ECO:0000259" key="7">
    <source>
        <dbReference type="PROSITE" id="PS51383"/>
    </source>
</evidence>
<dbReference type="PROSITE" id="PS01050">
    <property type="entry name" value="YJEF_C_2"/>
    <property type="match status" value="1"/>
</dbReference>
<dbReference type="GO" id="GO:0046496">
    <property type="term" value="P:nicotinamide nucleotide metabolic process"/>
    <property type="evidence" value="ECO:0007669"/>
    <property type="project" value="UniProtKB-UniRule"/>
</dbReference>
<keyword evidence="2 6" id="KW-0067">ATP-binding</keyword>
<dbReference type="Proteomes" id="UP000004510">
    <property type="component" value="Unassembled WGS sequence"/>
</dbReference>
<feature type="domain" description="YjeF C-terminal" evidence="7">
    <location>
        <begin position="13"/>
        <end position="286"/>
    </location>
</feature>
<evidence type="ECO:0000256" key="5">
    <source>
        <dbReference type="ARBA" id="ARBA00023239"/>
    </source>
</evidence>